<evidence type="ECO:0000313" key="5">
    <source>
        <dbReference type="EMBL" id="MBJ3784984.1"/>
    </source>
</evidence>
<reference evidence="5" key="1">
    <citation type="submission" date="2020-12" db="EMBL/GenBank/DDBJ databases">
        <title>Devosia sp. MSA67 isolated from Mo River.</title>
        <authorList>
            <person name="Ma F."/>
            <person name="Zi Z."/>
        </authorList>
    </citation>
    <scope>NUCLEOTIDE SEQUENCE</scope>
    <source>
        <strain evidence="5">MSA67</strain>
    </source>
</reference>
<dbReference type="PROSITE" id="PS51318">
    <property type="entry name" value="TAT"/>
    <property type="match status" value="1"/>
</dbReference>
<dbReference type="GO" id="GO:0043190">
    <property type="term" value="C:ATP-binding cassette (ABC) transporter complex"/>
    <property type="evidence" value="ECO:0007669"/>
    <property type="project" value="InterPro"/>
</dbReference>
<accession>A0A934MR27</accession>
<comment type="caution">
    <text evidence="5">The sequence shown here is derived from an EMBL/GenBank/DDBJ whole genome shotgun (WGS) entry which is preliminary data.</text>
</comment>
<evidence type="ECO:0000256" key="1">
    <source>
        <dbReference type="ARBA" id="ARBA00004418"/>
    </source>
</evidence>
<evidence type="ECO:0000313" key="6">
    <source>
        <dbReference type="Proteomes" id="UP000602124"/>
    </source>
</evidence>
<name>A0A934MR27_9HYPH</name>
<comment type="similarity">
    <text evidence="2">Belongs to the bacterial solute-binding protein 5 family.</text>
</comment>
<feature type="domain" description="Solute-binding protein family 5" evidence="4">
    <location>
        <begin position="85"/>
        <end position="440"/>
    </location>
</feature>
<dbReference type="Pfam" id="PF00496">
    <property type="entry name" value="SBP_bac_5"/>
    <property type="match status" value="1"/>
</dbReference>
<feature type="chain" id="PRO_5036853036" evidence="3">
    <location>
        <begin position="29"/>
        <end position="520"/>
    </location>
</feature>
<dbReference type="Proteomes" id="UP000602124">
    <property type="component" value="Unassembled WGS sequence"/>
</dbReference>
<evidence type="ECO:0000256" key="3">
    <source>
        <dbReference type="SAM" id="SignalP"/>
    </source>
</evidence>
<dbReference type="InterPro" id="IPR000914">
    <property type="entry name" value="SBP_5_dom"/>
</dbReference>
<dbReference type="GO" id="GO:0015833">
    <property type="term" value="P:peptide transport"/>
    <property type="evidence" value="ECO:0007669"/>
    <property type="project" value="TreeGrafter"/>
</dbReference>
<dbReference type="InterPro" id="IPR039424">
    <property type="entry name" value="SBP_5"/>
</dbReference>
<evidence type="ECO:0000256" key="2">
    <source>
        <dbReference type="ARBA" id="ARBA00005695"/>
    </source>
</evidence>
<dbReference type="GO" id="GO:1904680">
    <property type="term" value="F:peptide transmembrane transporter activity"/>
    <property type="evidence" value="ECO:0007669"/>
    <property type="project" value="TreeGrafter"/>
</dbReference>
<dbReference type="CDD" id="cd00995">
    <property type="entry name" value="PBP2_NikA_DppA_OppA_like"/>
    <property type="match status" value="1"/>
</dbReference>
<dbReference type="PIRSF" id="PIRSF002741">
    <property type="entry name" value="MppA"/>
    <property type="match status" value="1"/>
</dbReference>
<gene>
    <name evidence="5" type="ORF">JEQ47_09655</name>
</gene>
<dbReference type="Gene3D" id="3.40.190.10">
    <property type="entry name" value="Periplasmic binding protein-like II"/>
    <property type="match status" value="1"/>
</dbReference>
<dbReference type="InterPro" id="IPR030678">
    <property type="entry name" value="Peptide/Ni-bd"/>
</dbReference>
<dbReference type="PANTHER" id="PTHR30290">
    <property type="entry name" value="PERIPLASMIC BINDING COMPONENT OF ABC TRANSPORTER"/>
    <property type="match status" value="1"/>
</dbReference>
<dbReference type="InterPro" id="IPR006311">
    <property type="entry name" value="TAT_signal"/>
</dbReference>
<comment type="subcellular location">
    <subcellularLocation>
        <location evidence="1">Periplasm</location>
    </subcellularLocation>
</comment>
<organism evidence="5 6">
    <name type="scientific">Devosia sediminis</name>
    <dbReference type="NCBI Taxonomy" id="2798801"/>
    <lineage>
        <taxon>Bacteria</taxon>
        <taxon>Pseudomonadati</taxon>
        <taxon>Pseudomonadota</taxon>
        <taxon>Alphaproteobacteria</taxon>
        <taxon>Hyphomicrobiales</taxon>
        <taxon>Devosiaceae</taxon>
        <taxon>Devosia</taxon>
    </lineage>
</organism>
<dbReference type="GO" id="GO:0030288">
    <property type="term" value="C:outer membrane-bounded periplasmic space"/>
    <property type="evidence" value="ECO:0007669"/>
    <property type="project" value="UniProtKB-ARBA"/>
</dbReference>
<feature type="signal peptide" evidence="3">
    <location>
        <begin position="1"/>
        <end position="28"/>
    </location>
</feature>
<sequence length="520" mass="56865">MVSITRRQLLIGTAASAILAAAALPAVAQETVKRGGTIVRADVLALDSLDPHLAGARAGGTSLIFDSLFSYRVKEGSTSEFELGYALATGYEETGETTARLTLREGVTFHDGSALTADVVKWNLERARDHEKSAVKTAVSQLTNVTVVDEHTLDLEFEAPQALFTLTMTPGNATNVFIVSQQAVEAMGDDAFARKPVGSGPYMVENWLVDDRVELVAFADHWELGDDGAPLPYADRFVVRQLPDSSVAGLELRAGNVHIINPLEQDLDSLDAAGIQTWSVPATFTGQPSFYISSRPDSTTPFATDVRLRQALQHAIDREAMAAALGFGRGEAQYYWGWYPGVPGYDESLPRYRYDPEKSRQLLAEAGYADGVSLTVKVINRPKDLQPLEIMQAMLGEVGINLIIETMDRTPWVDAGRNGNFEALSHGNTALPDPLFRRETMTGSESNWAGYSNPKVDALWEEASRTSDVSARADIYKTIQTTLYEDAYHFIGFRAPLMLAMAPNVRGVDTGYNLRYAWLA</sequence>
<keyword evidence="3" id="KW-0732">Signal</keyword>
<evidence type="ECO:0000259" key="4">
    <source>
        <dbReference type="Pfam" id="PF00496"/>
    </source>
</evidence>
<dbReference type="RefSeq" id="WP_198876195.1">
    <property type="nucleotide sequence ID" value="NZ_JAEKMH010000002.1"/>
</dbReference>
<keyword evidence="6" id="KW-1185">Reference proteome</keyword>
<dbReference type="SUPFAM" id="SSF53850">
    <property type="entry name" value="Periplasmic binding protein-like II"/>
    <property type="match status" value="1"/>
</dbReference>
<dbReference type="AlphaFoldDB" id="A0A934MR27"/>
<dbReference type="Gene3D" id="3.10.105.10">
    <property type="entry name" value="Dipeptide-binding Protein, Domain 3"/>
    <property type="match status" value="1"/>
</dbReference>
<proteinExistence type="inferred from homology"/>
<dbReference type="EMBL" id="JAEKMH010000002">
    <property type="protein sequence ID" value="MBJ3784984.1"/>
    <property type="molecule type" value="Genomic_DNA"/>
</dbReference>
<protein>
    <submittedName>
        <fullName evidence="5">ABC transporter substrate-binding protein</fullName>
    </submittedName>
</protein>